<keyword evidence="1" id="KW-0805">Transcription regulation</keyword>
<keyword evidence="2" id="KW-0238">DNA-binding</keyword>
<dbReference type="InterPro" id="IPR036271">
    <property type="entry name" value="Tet_transcr_reg_TetR-rel_C_sf"/>
</dbReference>
<gene>
    <name evidence="4" type="ORF">DN745_00610</name>
</gene>
<reference evidence="4 5" key="1">
    <citation type="submission" date="2018-06" db="EMBL/GenBank/DDBJ databases">
        <title>Lujinxingia sediminis gen. nov. sp. nov., a new facultative anaerobic member of the class Deltaproteobacteria, and proposal of Lujinxingaceae fam. nov.</title>
        <authorList>
            <person name="Guo L.-Y."/>
            <person name="Li C.-M."/>
            <person name="Wang S."/>
            <person name="Du Z.-J."/>
        </authorList>
    </citation>
    <scope>NUCLEOTIDE SEQUENCE [LARGE SCALE GENOMIC DNA]</scope>
    <source>
        <strain evidence="4 5">FA350</strain>
    </source>
</reference>
<dbReference type="PRINTS" id="PR00455">
    <property type="entry name" value="HTHTETR"/>
</dbReference>
<evidence type="ECO:0000313" key="4">
    <source>
        <dbReference type="EMBL" id="AWV87906.1"/>
    </source>
</evidence>
<dbReference type="SUPFAM" id="SSF48498">
    <property type="entry name" value="Tetracyclin repressor-like, C-terminal domain"/>
    <property type="match status" value="1"/>
</dbReference>
<evidence type="ECO:0000313" key="5">
    <source>
        <dbReference type="Proteomes" id="UP000249799"/>
    </source>
</evidence>
<accession>A0A2Z4FH12</accession>
<dbReference type="GO" id="GO:0003700">
    <property type="term" value="F:DNA-binding transcription factor activity"/>
    <property type="evidence" value="ECO:0007669"/>
    <property type="project" value="TreeGrafter"/>
</dbReference>
<evidence type="ECO:0000256" key="3">
    <source>
        <dbReference type="ARBA" id="ARBA00023163"/>
    </source>
</evidence>
<protein>
    <submittedName>
        <fullName evidence="4">Uncharacterized protein</fullName>
    </submittedName>
</protein>
<dbReference type="PANTHER" id="PTHR30055">
    <property type="entry name" value="HTH-TYPE TRANSCRIPTIONAL REGULATOR RUTR"/>
    <property type="match status" value="1"/>
</dbReference>
<dbReference type="AlphaFoldDB" id="A0A2Z4FH12"/>
<dbReference type="InterPro" id="IPR001647">
    <property type="entry name" value="HTH_TetR"/>
</dbReference>
<dbReference type="OrthoDB" id="9793734at2"/>
<dbReference type="PROSITE" id="PS50977">
    <property type="entry name" value="HTH_TETR_2"/>
    <property type="match status" value="1"/>
</dbReference>
<proteinExistence type="predicted"/>
<dbReference type="Pfam" id="PF00440">
    <property type="entry name" value="TetR_N"/>
    <property type="match status" value="1"/>
</dbReference>
<dbReference type="InterPro" id="IPR009057">
    <property type="entry name" value="Homeodomain-like_sf"/>
</dbReference>
<evidence type="ECO:0000256" key="2">
    <source>
        <dbReference type="ARBA" id="ARBA00023125"/>
    </source>
</evidence>
<dbReference type="KEGG" id="bsed:DN745_00610"/>
<keyword evidence="5" id="KW-1185">Reference proteome</keyword>
<dbReference type="PANTHER" id="PTHR30055:SF234">
    <property type="entry name" value="HTH-TYPE TRANSCRIPTIONAL REGULATOR BETI"/>
    <property type="match status" value="1"/>
</dbReference>
<keyword evidence="3" id="KW-0804">Transcription</keyword>
<dbReference type="SUPFAM" id="SSF46689">
    <property type="entry name" value="Homeodomain-like"/>
    <property type="match status" value="1"/>
</dbReference>
<dbReference type="GO" id="GO:0000976">
    <property type="term" value="F:transcription cis-regulatory region binding"/>
    <property type="evidence" value="ECO:0007669"/>
    <property type="project" value="TreeGrafter"/>
</dbReference>
<dbReference type="RefSeq" id="WP_111331179.1">
    <property type="nucleotide sequence ID" value="NZ_CP030032.1"/>
</dbReference>
<organism evidence="4 5">
    <name type="scientific">Bradymonas sediminis</name>
    <dbReference type="NCBI Taxonomy" id="1548548"/>
    <lineage>
        <taxon>Bacteria</taxon>
        <taxon>Deltaproteobacteria</taxon>
        <taxon>Bradymonadales</taxon>
        <taxon>Bradymonadaceae</taxon>
        <taxon>Bradymonas</taxon>
    </lineage>
</organism>
<name>A0A2Z4FH12_9DELT</name>
<dbReference type="EMBL" id="CP030032">
    <property type="protein sequence ID" value="AWV87906.1"/>
    <property type="molecule type" value="Genomic_DNA"/>
</dbReference>
<sequence>MTANDEKLSRREQRREDRRDEIKAAGVHIFAKHGYHAAKVSQIVKEVGVAQGTFYLYFEGKEPLFGEILNDFLAMVVGTIADWEPSDLDTREALRGDLTRVGLMLTDVLTENPEHTQIFFREALTVSKEFKEMIREFYETLGAMLSSFNAILFDRGLIARRNNRVLAYMTIGMVERVIQEYVVHGVLDDIPAREVVENLVLLYLEGTAPPAE</sequence>
<evidence type="ECO:0000256" key="1">
    <source>
        <dbReference type="ARBA" id="ARBA00023015"/>
    </source>
</evidence>
<dbReference type="Gene3D" id="1.10.357.10">
    <property type="entry name" value="Tetracycline Repressor, domain 2"/>
    <property type="match status" value="1"/>
</dbReference>
<dbReference type="Proteomes" id="UP000249799">
    <property type="component" value="Chromosome"/>
</dbReference>
<dbReference type="InterPro" id="IPR050109">
    <property type="entry name" value="HTH-type_TetR-like_transc_reg"/>
</dbReference>